<dbReference type="EMBL" id="CAJNNW010000563">
    <property type="protein sequence ID" value="CAE8629102.1"/>
    <property type="molecule type" value="Genomic_DNA"/>
</dbReference>
<name>A0A813GQL0_POLGL</name>
<feature type="region of interest" description="Disordered" evidence="1">
    <location>
        <begin position="274"/>
        <end position="295"/>
    </location>
</feature>
<evidence type="ECO:0000256" key="1">
    <source>
        <dbReference type="SAM" id="MobiDB-lite"/>
    </source>
</evidence>
<reference evidence="2" key="1">
    <citation type="submission" date="2021-02" db="EMBL/GenBank/DDBJ databases">
        <authorList>
            <person name="Dougan E. K."/>
            <person name="Rhodes N."/>
            <person name="Thang M."/>
            <person name="Chan C."/>
        </authorList>
    </citation>
    <scope>NUCLEOTIDE SEQUENCE</scope>
</reference>
<dbReference type="AlphaFoldDB" id="A0A813GQL0"/>
<gene>
    <name evidence="2" type="ORF">PGLA2088_LOCUS789</name>
</gene>
<evidence type="ECO:0000313" key="3">
    <source>
        <dbReference type="Proteomes" id="UP000626109"/>
    </source>
</evidence>
<evidence type="ECO:0000313" key="2">
    <source>
        <dbReference type="EMBL" id="CAE8629102.1"/>
    </source>
</evidence>
<dbReference type="Proteomes" id="UP000626109">
    <property type="component" value="Unassembled WGS sequence"/>
</dbReference>
<sequence>VVLLTSTFQLMRPSPHLAGLLMRSSSSAFFCTGGSFAELLVENDRDHFEQFMSRPSTHAKMLHAHMRDANSSAVNVQLYHTKYLDLEGQPVHIIGIREDSDETRWIQPPELPSNLSRQLVNQVWDSANESPGNGSSLSGSSDPMPLVEGAHAKSLCVWVDASSTDLMMVQCTPEFTAWTGPSSLNEGLLSWVLPVDQSSFYEFFQKAHSYHVLKQSGHRRGVPESMVLTLKPPHLGMAIEVEAEVLEISAGDPGTNEEPGSAHILGRVAFKNVRKARTKKKGGSKRSRRGAATPRDQGGLVGFKLVLILFLSC</sequence>
<feature type="non-terminal residue" evidence="2">
    <location>
        <position position="313"/>
    </location>
</feature>
<accession>A0A813GQL0</accession>
<feature type="compositionally biased region" description="Basic residues" evidence="1">
    <location>
        <begin position="274"/>
        <end position="289"/>
    </location>
</feature>
<protein>
    <submittedName>
        <fullName evidence="2">Uncharacterized protein</fullName>
    </submittedName>
</protein>
<organism evidence="2 3">
    <name type="scientific">Polarella glacialis</name>
    <name type="common">Dinoflagellate</name>
    <dbReference type="NCBI Taxonomy" id="89957"/>
    <lineage>
        <taxon>Eukaryota</taxon>
        <taxon>Sar</taxon>
        <taxon>Alveolata</taxon>
        <taxon>Dinophyceae</taxon>
        <taxon>Suessiales</taxon>
        <taxon>Suessiaceae</taxon>
        <taxon>Polarella</taxon>
    </lineage>
</organism>
<comment type="caution">
    <text evidence="2">The sequence shown here is derived from an EMBL/GenBank/DDBJ whole genome shotgun (WGS) entry which is preliminary data.</text>
</comment>
<proteinExistence type="predicted"/>